<organism evidence="2 3">
    <name type="scientific">Psychrobacillus faecigallinarum</name>
    <dbReference type="NCBI Taxonomy" id="2762235"/>
    <lineage>
        <taxon>Bacteria</taxon>
        <taxon>Bacillati</taxon>
        <taxon>Bacillota</taxon>
        <taxon>Bacilli</taxon>
        <taxon>Bacillales</taxon>
        <taxon>Bacillaceae</taxon>
        <taxon>Psychrobacillus</taxon>
    </lineage>
</organism>
<name>A0ABR8R7E2_9BACI</name>
<evidence type="ECO:0000313" key="3">
    <source>
        <dbReference type="Proteomes" id="UP000640786"/>
    </source>
</evidence>
<proteinExistence type="predicted"/>
<keyword evidence="1" id="KW-0812">Transmembrane</keyword>
<feature type="transmembrane region" description="Helical" evidence="1">
    <location>
        <begin position="20"/>
        <end position="39"/>
    </location>
</feature>
<dbReference type="RefSeq" id="WP_144535671.1">
    <property type="nucleotide sequence ID" value="NZ_JACSQO010000002.1"/>
</dbReference>
<dbReference type="EMBL" id="JACSQO010000002">
    <property type="protein sequence ID" value="MBD7943721.1"/>
    <property type="molecule type" value="Genomic_DNA"/>
</dbReference>
<keyword evidence="1" id="KW-0472">Membrane</keyword>
<evidence type="ECO:0000313" key="2">
    <source>
        <dbReference type="EMBL" id="MBD7943721.1"/>
    </source>
</evidence>
<sequence>MKRGYNPYLLPDWLRRTRFYVKGIIIPIGCFQLVRVLIVPTTWDFILLVFLAFLGFLLFKDII</sequence>
<evidence type="ECO:0000256" key="1">
    <source>
        <dbReference type="SAM" id="Phobius"/>
    </source>
</evidence>
<keyword evidence="3" id="KW-1185">Reference proteome</keyword>
<gene>
    <name evidence="2" type="ORF">H9650_06275</name>
</gene>
<comment type="caution">
    <text evidence="2">The sequence shown here is derived from an EMBL/GenBank/DDBJ whole genome shotgun (WGS) entry which is preliminary data.</text>
</comment>
<protein>
    <submittedName>
        <fullName evidence="2">Uncharacterized protein</fullName>
    </submittedName>
</protein>
<dbReference type="Proteomes" id="UP000640786">
    <property type="component" value="Unassembled WGS sequence"/>
</dbReference>
<keyword evidence="1" id="KW-1133">Transmembrane helix</keyword>
<reference evidence="2 3" key="1">
    <citation type="submission" date="2020-08" db="EMBL/GenBank/DDBJ databases">
        <title>A Genomic Blueprint of the Chicken Gut Microbiome.</title>
        <authorList>
            <person name="Gilroy R."/>
            <person name="Ravi A."/>
            <person name="Getino M."/>
            <person name="Pursley I."/>
            <person name="Horton D.L."/>
            <person name="Alikhan N.-F."/>
            <person name="Baker D."/>
            <person name="Gharbi K."/>
            <person name="Hall N."/>
            <person name="Watson M."/>
            <person name="Adriaenssens E.M."/>
            <person name="Foster-Nyarko E."/>
            <person name="Jarju S."/>
            <person name="Secka A."/>
            <person name="Antonio M."/>
            <person name="Oren A."/>
            <person name="Chaudhuri R."/>
            <person name="La Ragione R.M."/>
            <person name="Hildebrand F."/>
            <person name="Pallen M.J."/>
        </authorList>
    </citation>
    <scope>NUCLEOTIDE SEQUENCE [LARGE SCALE GENOMIC DNA]</scope>
    <source>
        <strain evidence="2 3">Sa2BUA9</strain>
    </source>
</reference>
<accession>A0ABR8R7E2</accession>
<feature type="transmembrane region" description="Helical" evidence="1">
    <location>
        <begin position="45"/>
        <end position="62"/>
    </location>
</feature>